<dbReference type="HOGENOM" id="CLU_056184_1_0_4"/>
<feature type="domain" description="Calcineurin-like phosphoesterase" evidence="6">
    <location>
        <begin position="3"/>
        <end position="129"/>
    </location>
</feature>
<organism evidence="7 8">
    <name type="scientific">Comamonas testosteroni TK102</name>
    <dbReference type="NCBI Taxonomy" id="1392005"/>
    <lineage>
        <taxon>Bacteria</taxon>
        <taxon>Pseudomonadati</taxon>
        <taxon>Pseudomonadota</taxon>
        <taxon>Betaproteobacteria</taxon>
        <taxon>Burkholderiales</taxon>
        <taxon>Comamonadaceae</taxon>
        <taxon>Comamonas</taxon>
    </lineage>
</organism>
<dbReference type="KEGG" id="ctes:O987_21425"/>
<evidence type="ECO:0000313" key="8">
    <source>
        <dbReference type="Proteomes" id="UP000028782"/>
    </source>
</evidence>
<keyword evidence="3 5" id="KW-0378">Hydrolase</keyword>
<name>A0A076PNH0_COMTE</name>
<dbReference type="PANTHER" id="PTHR40942">
    <property type="match status" value="1"/>
</dbReference>
<gene>
    <name evidence="5" type="primary">apaH</name>
    <name evidence="7" type="ORF">O987_21425</name>
</gene>
<comment type="catalytic activity">
    <reaction evidence="4 5">
        <text>P(1),P(4)-bis(5'-adenosyl) tetraphosphate + H2O = 2 ADP + 2 H(+)</text>
        <dbReference type="Rhea" id="RHEA:24252"/>
        <dbReference type="ChEBI" id="CHEBI:15377"/>
        <dbReference type="ChEBI" id="CHEBI:15378"/>
        <dbReference type="ChEBI" id="CHEBI:58141"/>
        <dbReference type="ChEBI" id="CHEBI:456216"/>
        <dbReference type="EC" id="3.6.1.41"/>
    </reaction>
</comment>
<dbReference type="EC" id="3.6.1.41" evidence="5"/>
<evidence type="ECO:0000259" key="6">
    <source>
        <dbReference type="Pfam" id="PF00149"/>
    </source>
</evidence>
<protein>
    <recommendedName>
        <fullName evidence="5">Bis(5'-nucleosyl)-tetraphosphatase, symmetrical</fullName>
        <ecNumber evidence="5">3.6.1.41</ecNumber>
    </recommendedName>
    <alternativeName>
        <fullName evidence="5">Ap4A hydrolase</fullName>
    </alternativeName>
    <alternativeName>
        <fullName evidence="5">Diadenosine 5',5'''-P1,P4-tetraphosphate pyrophosphohydrolase</fullName>
    </alternativeName>
    <alternativeName>
        <fullName evidence="5">Diadenosine tetraphosphatase</fullName>
    </alternativeName>
</protein>
<comment type="function">
    <text evidence="1 5">Hydrolyzes diadenosine 5',5'''-P1,P4-tetraphosphate to yield ADP.</text>
</comment>
<evidence type="ECO:0000256" key="2">
    <source>
        <dbReference type="ARBA" id="ARBA00005419"/>
    </source>
</evidence>
<dbReference type="NCBIfam" id="TIGR00668">
    <property type="entry name" value="apaH"/>
    <property type="match status" value="1"/>
</dbReference>
<evidence type="ECO:0000256" key="1">
    <source>
        <dbReference type="ARBA" id="ARBA00003413"/>
    </source>
</evidence>
<dbReference type="InterPro" id="IPR004617">
    <property type="entry name" value="ApaH"/>
</dbReference>
<dbReference type="EMBL" id="CP006704">
    <property type="protein sequence ID" value="AIJ48374.1"/>
    <property type="molecule type" value="Genomic_DNA"/>
</dbReference>
<evidence type="ECO:0000256" key="5">
    <source>
        <dbReference type="HAMAP-Rule" id="MF_00199"/>
    </source>
</evidence>
<evidence type="ECO:0000313" key="7">
    <source>
        <dbReference type="EMBL" id="AIJ48374.1"/>
    </source>
</evidence>
<dbReference type="PANTHER" id="PTHR40942:SF4">
    <property type="entry name" value="CYTOCHROME C5"/>
    <property type="match status" value="1"/>
</dbReference>
<reference evidence="7 8" key="1">
    <citation type="journal article" date="2014" name="Genome Announc.">
        <title>Complete Genome Sequence of Polychlorinated Biphenyl Degrader Comamonas testosteroni TK102 (NBRC 109938).</title>
        <authorList>
            <person name="Fukuda K."/>
            <person name="Hosoyama A."/>
            <person name="Tsuchikane K."/>
            <person name="Ohji S."/>
            <person name="Yamazoe A."/>
            <person name="Fujita N."/>
            <person name="Shintani M."/>
            <person name="Kimbara K."/>
        </authorList>
    </citation>
    <scope>NUCLEOTIDE SEQUENCE [LARGE SCALE GENOMIC DNA]</scope>
    <source>
        <strain evidence="7">TK102</strain>
    </source>
</reference>
<dbReference type="GO" id="GO:0008803">
    <property type="term" value="F:bis(5'-nucleosyl)-tetraphosphatase (symmetrical) activity"/>
    <property type="evidence" value="ECO:0007669"/>
    <property type="project" value="UniProtKB-UniRule"/>
</dbReference>
<evidence type="ECO:0000256" key="4">
    <source>
        <dbReference type="ARBA" id="ARBA00049417"/>
    </source>
</evidence>
<dbReference type="PIRSF" id="PIRSF000903">
    <property type="entry name" value="B5n-ttraPtase_sm"/>
    <property type="match status" value="1"/>
</dbReference>
<comment type="similarity">
    <text evidence="2 5">Belongs to the Ap4A hydrolase family.</text>
</comment>
<dbReference type="Gene3D" id="3.60.21.10">
    <property type="match status" value="1"/>
</dbReference>
<dbReference type="SUPFAM" id="SSF56300">
    <property type="entry name" value="Metallo-dependent phosphatases"/>
    <property type="match status" value="1"/>
</dbReference>
<dbReference type="HAMAP" id="MF_00199">
    <property type="entry name" value="ApaH"/>
    <property type="match status" value="1"/>
</dbReference>
<sequence>MALYCIGDIQGCDDAFERLLQTVDFSASRDTLYVLGDLVNRGPKSAEVLRRCMQAGDAMRPLLGNHDLHLLAAAQGLRRQSRRDTLAQVLSAPDCDALLHWLRQQPLARLHVNASGEQWLMVHAGVLPPWSVQDVMALSAEVETVLQSAGHARFLQNMYGNQPDRWSAELQGDDRLRCVVNAFTRLRFCSADGVMDFESAESADQAPEGLMPWFDVPGRLTAGTPMAFGHWSTLGHVNRPDLMAMDTGCVWGGCLSMMKIGERMDERELIQLQCPQAQAPGAKG</sequence>
<dbReference type="RefSeq" id="WP_003052528.1">
    <property type="nucleotide sequence ID" value="NZ_CP006704.1"/>
</dbReference>
<proteinExistence type="inferred from homology"/>
<accession>A0A076PNH0</accession>
<evidence type="ECO:0000256" key="3">
    <source>
        <dbReference type="ARBA" id="ARBA00022801"/>
    </source>
</evidence>
<dbReference type="NCBIfam" id="NF001204">
    <property type="entry name" value="PRK00166.1"/>
    <property type="match status" value="1"/>
</dbReference>
<dbReference type="AlphaFoldDB" id="A0A076PNH0"/>
<dbReference type="InterPro" id="IPR004843">
    <property type="entry name" value="Calcineurin-like_PHP"/>
</dbReference>
<dbReference type="InterPro" id="IPR029052">
    <property type="entry name" value="Metallo-depent_PP-like"/>
</dbReference>
<dbReference type="Proteomes" id="UP000028782">
    <property type="component" value="Chromosome"/>
</dbReference>
<dbReference type="Pfam" id="PF00149">
    <property type="entry name" value="Metallophos"/>
    <property type="match status" value="1"/>
</dbReference>
<dbReference type="CDD" id="cd07422">
    <property type="entry name" value="MPP_ApaH"/>
    <property type="match status" value="1"/>
</dbReference>